<proteinExistence type="predicted"/>
<organism evidence="1">
    <name type="scientific">marine metagenome</name>
    <dbReference type="NCBI Taxonomy" id="408172"/>
    <lineage>
        <taxon>unclassified sequences</taxon>
        <taxon>metagenomes</taxon>
        <taxon>ecological metagenomes</taxon>
    </lineage>
</organism>
<protein>
    <submittedName>
        <fullName evidence="1">Uncharacterized protein</fullName>
    </submittedName>
</protein>
<reference evidence="1" key="1">
    <citation type="submission" date="2018-05" db="EMBL/GenBank/DDBJ databases">
        <authorList>
            <person name="Lanie J.A."/>
            <person name="Ng W.-L."/>
            <person name="Kazmierczak K.M."/>
            <person name="Andrzejewski T.M."/>
            <person name="Davidsen T.M."/>
            <person name="Wayne K.J."/>
            <person name="Tettelin H."/>
            <person name="Glass J.I."/>
            <person name="Rusch D."/>
            <person name="Podicherti R."/>
            <person name="Tsui H.-C.T."/>
            <person name="Winkler M.E."/>
        </authorList>
    </citation>
    <scope>NUCLEOTIDE SEQUENCE</scope>
</reference>
<name>A0A382EW10_9ZZZZ</name>
<dbReference type="AlphaFoldDB" id="A0A382EW10"/>
<gene>
    <name evidence="1" type="ORF">METZ01_LOCUS207519</name>
</gene>
<sequence length="36" mass="4175">MALKIAKFNSGVGRDSSLIYRYLEEKFKTFFGLNMV</sequence>
<evidence type="ECO:0000313" key="1">
    <source>
        <dbReference type="EMBL" id="SVB54665.1"/>
    </source>
</evidence>
<accession>A0A382EW10</accession>
<dbReference type="EMBL" id="UINC01046528">
    <property type="protein sequence ID" value="SVB54665.1"/>
    <property type="molecule type" value="Genomic_DNA"/>
</dbReference>